<evidence type="ECO:0000256" key="1">
    <source>
        <dbReference type="SAM" id="Phobius"/>
    </source>
</evidence>
<reference evidence="2 3" key="1">
    <citation type="journal article" date="2020" name="Mol. Biol. Evol.">
        <title>Distinct Expression and Methylation Patterns for Genes with Different Fates following a Single Whole-Genome Duplication in Flowering Plants.</title>
        <authorList>
            <person name="Shi T."/>
            <person name="Rahmani R.S."/>
            <person name="Gugger P.F."/>
            <person name="Wang M."/>
            <person name="Li H."/>
            <person name="Zhang Y."/>
            <person name="Li Z."/>
            <person name="Wang Q."/>
            <person name="Van de Peer Y."/>
            <person name="Marchal K."/>
            <person name="Chen J."/>
        </authorList>
    </citation>
    <scope>NUCLEOTIDE SEQUENCE [LARGE SCALE GENOMIC DNA]</scope>
    <source>
        <tissue evidence="2">Leaf</tissue>
    </source>
</reference>
<comment type="caution">
    <text evidence="2">The sequence shown here is derived from an EMBL/GenBank/DDBJ whole genome shotgun (WGS) entry which is preliminary data.</text>
</comment>
<accession>A0A822Y0Q8</accession>
<organism evidence="2 3">
    <name type="scientific">Nelumbo nucifera</name>
    <name type="common">Sacred lotus</name>
    <dbReference type="NCBI Taxonomy" id="4432"/>
    <lineage>
        <taxon>Eukaryota</taxon>
        <taxon>Viridiplantae</taxon>
        <taxon>Streptophyta</taxon>
        <taxon>Embryophyta</taxon>
        <taxon>Tracheophyta</taxon>
        <taxon>Spermatophyta</taxon>
        <taxon>Magnoliopsida</taxon>
        <taxon>Proteales</taxon>
        <taxon>Nelumbonaceae</taxon>
        <taxon>Nelumbo</taxon>
    </lineage>
</organism>
<protein>
    <submittedName>
        <fullName evidence="2">Uncharacterized protein</fullName>
    </submittedName>
</protein>
<gene>
    <name evidence="2" type="ORF">HUJ06_026555</name>
</gene>
<sequence length="145" mass="16645">MILIPPSLLCYSGLRSVLFSINPVAGEKSRPPAQHLVLGVAENERGRSQFRFICHAMATNSIGRGRQSWNFPFFLLFLNCLCFFWFVHSCGFEFSKLFISSFLAENLRGYLTYLCLRVSEMLATIEFCSKNISEASNYETRSWVF</sequence>
<name>A0A822Y0Q8_NELNU</name>
<keyword evidence="1" id="KW-0812">Transmembrane</keyword>
<evidence type="ECO:0000313" key="3">
    <source>
        <dbReference type="Proteomes" id="UP000607653"/>
    </source>
</evidence>
<dbReference type="Proteomes" id="UP000607653">
    <property type="component" value="Unassembled WGS sequence"/>
</dbReference>
<keyword evidence="3" id="KW-1185">Reference proteome</keyword>
<feature type="transmembrane region" description="Helical" evidence="1">
    <location>
        <begin position="69"/>
        <end position="87"/>
    </location>
</feature>
<proteinExistence type="predicted"/>
<evidence type="ECO:0000313" key="2">
    <source>
        <dbReference type="EMBL" id="DAD25091.1"/>
    </source>
</evidence>
<dbReference type="AlphaFoldDB" id="A0A822Y0Q8"/>
<keyword evidence="1" id="KW-0472">Membrane</keyword>
<keyword evidence="1" id="KW-1133">Transmembrane helix</keyword>
<dbReference type="EMBL" id="DUZY01000001">
    <property type="protein sequence ID" value="DAD25091.1"/>
    <property type="molecule type" value="Genomic_DNA"/>
</dbReference>